<dbReference type="PANTHER" id="PTHR40469:SF2">
    <property type="entry name" value="GALACTOSE-BINDING DOMAIN-LIKE SUPERFAMILY PROTEIN"/>
    <property type="match status" value="1"/>
</dbReference>
<evidence type="ECO:0000256" key="1">
    <source>
        <dbReference type="SAM" id="SignalP"/>
    </source>
</evidence>
<dbReference type="SUPFAM" id="SSF52317">
    <property type="entry name" value="Class I glutamine amidotransferase-like"/>
    <property type="match status" value="1"/>
</dbReference>
<feature type="chain" id="PRO_5047021760" description="ThuA-like domain-containing protein" evidence="1">
    <location>
        <begin position="25"/>
        <end position="241"/>
    </location>
</feature>
<dbReference type="Proteomes" id="UP001225605">
    <property type="component" value="Unassembled WGS sequence"/>
</dbReference>
<dbReference type="Gene3D" id="3.40.50.880">
    <property type="match status" value="1"/>
</dbReference>
<comment type="caution">
    <text evidence="3">The sequence shown here is derived from an EMBL/GenBank/DDBJ whole genome shotgun (WGS) entry which is preliminary data.</text>
</comment>
<protein>
    <recommendedName>
        <fullName evidence="2">ThuA-like domain-containing protein</fullName>
    </recommendedName>
</protein>
<keyword evidence="1" id="KW-0732">Signal</keyword>
<dbReference type="EMBL" id="NSDM01000010">
    <property type="protein sequence ID" value="MDQ2586640.1"/>
    <property type="molecule type" value="Genomic_DNA"/>
</dbReference>
<sequence>MRHRCARLSSIVGCALVMTGLASAPAPAHPEGFHVLLFSKTAAGAYRHDSIPAGIAMFEQLAARNDWELTRSEDSAVFNDAALATFDVVVMLQTSGMVWDNDAQRAATQKYLRGGGGFVAIHNATDMNVEQQFPWWDQMPGATMTQHSATVSGTAKVADRVHRSGTALPDRWTRTEEWYNFTRSVRGNAHVLVTADETTYDPGSSRMVATFALGFAVAFASGSRTSGPDATQRRITELEQA</sequence>
<feature type="signal peptide" evidence="1">
    <location>
        <begin position="1"/>
        <end position="24"/>
    </location>
</feature>
<reference evidence="3 4" key="1">
    <citation type="submission" date="2017-06" db="EMBL/GenBank/DDBJ databases">
        <title>Cultured bacterium strain Saccharothrix yanglingensis Hhs.015.</title>
        <authorList>
            <person name="Xia Y."/>
        </authorList>
    </citation>
    <scope>NUCLEOTIDE SEQUENCE [LARGE SCALE GENOMIC DNA]</scope>
    <source>
        <strain evidence="3 4">Hhs.015</strain>
    </source>
</reference>
<dbReference type="InterPro" id="IPR029010">
    <property type="entry name" value="ThuA-like"/>
</dbReference>
<dbReference type="InterPro" id="IPR029062">
    <property type="entry name" value="Class_I_gatase-like"/>
</dbReference>
<evidence type="ECO:0000259" key="2">
    <source>
        <dbReference type="Pfam" id="PF06283"/>
    </source>
</evidence>
<evidence type="ECO:0000313" key="3">
    <source>
        <dbReference type="EMBL" id="MDQ2586640.1"/>
    </source>
</evidence>
<evidence type="ECO:0000313" key="4">
    <source>
        <dbReference type="Proteomes" id="UP001225605"/>
    </source>
</evidence>
<proteinExistence type="predicted"/>
<dbReference type="PANTHER" id="PTHR40469">
    <property type="entry name" value="SECRETED GLYCOSYL HYDROLASE"/>
    <property type="match status" value="1"/>
</dbReference>
<keyword evidence="4" id="KW-1185">Reference proteome</keyword>
<dbReference type="Pfam" id="PF06283">
    <property type="entry name" value="ThuA"/>
    <property type="match status" value="1"/>
</dbReference>
<gene>
    <name evidence="3" type="ORF">CKY47_22105</name>
</gene>
<organism evidence="3 4">
    <name type="scientific">Saccharothrix yanglingensis</name>
    <dbReference type="NCBI Taxonomy" id="659496"/>
    <lineage>
        <taxon>Bacteria</taxon>
        <taxon>Bacillati</taxon>
        <taxon>Actinomycetota</taxon>
        <taxon>Actinomycetes</taxon>
        <taxon>Pseudonocardiales</taxon>
        <taxon>Pseudonocardiaceae</taxon>
        <taxon>Saccharothrix</taxon>
    </lineage>
</organism>
<feature type="domain" description="ThuA-like" evidence="2">
    <location>
        <begin position="35"/>
        <end position="202"/>
    </location>
</feature>
<name>A0ABU0X3E2_9PSEU</name>
<accession>A0ABU0X3E2</accession>